<dbReference type="SMART" id="SM00717">
    <property type="entry name" value="SANT"/>
    <property type="match status" value="2"/>
</dbReference>
<dbReference type="GO" id="GO:0003677">
    <property type="term" value="F:DNA binding"/>
    <property type="evidence" value="ECO:0007669"/>
    <property type="project" value="UniProtKB-KW"/>
</dbReference>
<dbReference type="Pfam" id="PF13837">
    <property type="entry name" value="Myb_DNA-bind_4"/>
    <property type="match status" value="2"/>
</dbReference>
<dbReference type="PANTHER" id="PTHR21654:SF14">
    <property type="entry name" value="TRIHELIX TRANSCRIPTION FACTOR GTL1-LIKE"/>
    <property type="match status" value="1"/>
</dbReference>
<evidence type="ECO:0000256" key="5">
    <source>
        <dbReference type="ARBA" id="ARBA00023163"/>
    </source>
</evidence>
<dbReference type="Proteomes" id="UP000813462">
    <property type="component" value="Unassembled WGS sequence"/>
</dbReference>
<feature type="region of interest" description="Disordered" evidence="7">
    <location>
        <begin position="520"/>
        <end position="574"/>
    </location>
</feature>
<keyword evidence="3" id="KW-0805">Transcription regulation</keyword>
<dbReference type="AlphaFoldDB" id="A0A978V0L5"/>
<keyword evidence="2" id="KW-0677">Repeat</keyword>
<dbReference type="PROSITE" id="PS50090">
    <property type="entry name" value="MYB_LIKE"/>
    <property type="match status" value="2"/>
</dbReference>
<keyword evidence="4" id="KW-0238">DNA-binding</keyword>
<evidence type="ECO:0000256" key="6">
    <source>
        <dbReference type="ARBA" id="ARBA00023242"/>
    </source>
</evidence>
<protein>
    <recommendedName>
        <fullName evidence="8">Myb-like domain-containing protein</fullName>
    </recommendedName>
</protein>
<dbReference type="CDD" id="cd12203">
    <property type="entry name" value="GT1"/>
    <property type="match status" value="2"/>
</dbReference>
<dbReference type="GO" id="GO:0005634">
    <property type="term" value="C:nucleus"/>
    <property type="evidence" value="ECO:0007669"/>
    <property type="project" value="UniProtKB-SubCell"/>
</dbReference>
<dbReference type="FunFam" id="1.10.10.60:FF:000092">
    <property type="entry name" value="Trihelix transcription factor GT-2"/>
    <property type="match status" value="1"/>
</dbReference>
<dbReference type="InterPro" id="IPR001005">
    <property type="entry name" value="SANT/Myb"/>
</dbReference>
<dbReference type="FunFam" id="1.10.10.60:FF:000061">
    <property type="entry name" value="Trihelix transcription factor GT-2"/>
    <property type="match status" value="1"/>
</dbReference>
<accession>A0A978V0L5</accession>
<keyword evidence="5" id="KW-0804">Transcription</keyword>
<dbReference type="GO" id="GO:0006355">
    <property type="term" value="P:regulation of DNA-templated transcription"/>
    <property type="evidence" value="ECO:0007669"/>
    <property type="project" value="UniProtKB-ARBA"/>
</dbReference>
<feature type="region of interest" description="Disordered" evidence="7">
    <location>
        <begin position="238"/>
        <end position="268"/>
    </location>
</feature>
<sequence>MERIIEDGNSKIHSVALGVHVDKARDGMRRVEETIGEHVGVDLLASDEVLMEKPMLEEVSTVPENLSAGTGNGEQQVSGDGDGGGVVGSVSVGFGEEERVGAEEGERNWLGNRWPQQETLALLKIRSDMDVTFRDANLKAPLWEDVSRKMRELGYNRSAKKCKEKFENIYKYHKRTKDGRSGRPNGKAYRFFEQLEALENHPFDPHPPSPSRGQVKTSTVETITSPTDVIHDAIPCSIHHPNMNLVDNSTSSSSSSGNESEDKKKKKRKMADFFGRLMKEVIDKQEDLQRQFIETLERCERDRMAREEAWKIQELERIRRERELLVQERSIAAAKDAAVLAFLKKFSEQADPVQLAENSMIAERVTDKQGMSNGESPGQMCLDKQEKHNGGSFMQLSSSRWPKDEVQALIRLRTNLDLQYEENGPKGPLWEEISTAMKKLGYNRSAKRCKEKWENINKYFKRVKESNKKRPEDSKTCPYFHQLDALYNKKTKKVDNSGNSGCDVRPEELLMHMMEGQQRLDSTMEDGESENFGQRHEEDNENEDGSGDGNQILAGDHSQMTAGNSSQSAADNPS</sequence>
<evidence type="ECO:0000313" key="9">
    <source>
        <dbReference type="EMBL" id="KAH7520781.1"/>
    </source>
</evidence>
<feature type="compositionally biased region" description="Low complexity" evidence="7">
    <location>
        <begin position="249"/>
        <end position="258"/>
    </location>
</feature>
<organism evidence="9 10">
    <name type="scientific">Ziziphus jujuba var. spinosa</name>
    <dbReference type="NCBI Taxonomy" id="714518"/>
    <lineage>
        <taxon>Eukaryota</taxon>
        <taxon>Viridiplantae</taxon>
        <taxon>Streptophyta</taxon>
        <taxon>Embryophyta</taxon>
        <taxon>Tracheophyta</taxon>
        <taxon>Spermatophyta</taxon>
        <taxon>Magnoliopsida</taxon>
        <taxon>eudicotyledons</taxon>
        <taxon>Gunneridae</taxon>
        <taxon>Pentapetalae</taxon>
        <taxon>rosids</taxon>
        <taxon>fabids</taxon>
        <taxon>Rosales</taxon>
        <taxon>Rhamnaceae</taxon>
        <taxon>Paliureae</taxon>
        <taxon>Ziziphus</taxon>
    </lineage>
</organism>
<comment type="caution">
    <text evidence="9">The sequence shown here is derived from an EMBL/GenBank/DDBJ whole genome shotgun (WGS) entry which is preliminary data.</text>
</comment>
<dbReference type="Gene3D" id="1.10.10.60">
    <property type="entry name" value="Homeodomain-like"/>
    <property type="match status" value="2"/>
</dbReference>
<feature type="compositionally biased region" description="Polar residues" evidence="7">
    <location>
        <begin position="558"/>
        <end position="574"/>
    </location>
</feature>
<dbReference type="SUPFAM" id="SSF46689">
    <property type="entry name" value="Homeodomain-like"/>
    <property type="match status" value="1"/>
</dbReference>
<evidence type="ECO:0000256" key="1">
    <source>
        <dbReference type="ARBA" id="ARBA00004123"/>
    </source>
</evidence>
<name>A0A978V0L5_ZIZJJ</name>
<feature type="domain" description="Myb-like" evidence="8">
    <location>
        <begin position="393"/>
        <end position="457"/>
    </location>
</feature>
<dbReference type="PANTHER" id="PTHR21654">
    <property type="entry name" value="FI21293P1"/>
    <property type="match status" value="1"/>
</dbReference>
<evidence type="ECO:0000256" key="4">
    <source>
        <dbReference type="ARBA" id="ARBA00023125"/>
    </source>
</evidence>
<dbReference type="InterPro" id="IPR044822">
    <property type="entry name" value="Myb_DNA-bind_4"/>
</dbReference>
<dbReference type="InterPro" id="IPR009057">
    <property type="entry name" value="Homeodomain-like_sf"/>
</dbReference>
<feature type="domain" description="Myb-like" evidence="8">
    <location>
        <begin position="112"/>
        <end position="170"/>
    </location>
</feature>
<evidence type="ECO:0000256" key="3">
    <source>
        <dbReference type="ARBA" id="ARBA00023015"/>
    </source>
</evidence>
<proteinExistence type="predicted"/>
<comment type="subcellular location">
    <subcellularLocation>
        <location evidence="1">Nucleus</location>
    </subcellularLocation>
</comment>
<keyword evidence="6" id="KW-0539">Nucleus</keyword>
<evidence type="ECO:0000313" key="10">
    <source>
        <dbReference type="Proteomes" id="UP000813462"/>
    </source>
</evidence>
<evidence type="ECO:0000259" key="8">
    <source>
        <dbReference type="PROSITE" id="PS50090"/>
    </source>
</evidence>
<dbReference type="EMBL" id="JAEACU010000008">
    <property type="protein sequence ID" value="KAH7520781.1"/>
    <property type="molecule type" value="Genomic_DNA"/>
</dbReference>
<gene>
    <name evidence="9" type="ORF">FEM48_Zijuj08G0182400</name>
</gene>
<evidence type="ECO:0000256" key="7">
    <source>
        <dbReference type="SAM" id="MobiDB-lite"/>
    </source>
</evidence>
<evidence type="ECO:0000256" key="2">
    <source>
        <dbReference type="ARBA" id="ARBA00022737"/>
    </source>
</evidence>
<reference evidence="9" key="1">
    <citation type="journal article" date="2021" name="Front. Plant Sci.">
        <title>Chromosome-Scale Genome Assembly for Chinese Sour Jujube and Insights Into Its Genome Evolution and Domestication Signature.</title>
        <authorList>
            <person name="Shen L.-Y."/>
            <person name="Luo H."/>
            <person name="Wang X.-L."/>
            <person name="Wang X.-M."/>
            <person name="Qiu X.-J."/>
            <person name="Liu H."/>
            <person name="Zhou S.-S."/>
            <person name="Jia K.-H."/>
            <person name="Nie S."/>
            <person name="Bao Y.-T."/>
            <person name="Zhang R.-G."/>
            <person name="Yun Q.-Z."/>
            <person name="Chai Y.-H."/>
            <person name="Lu J.-Y."/>
            <person name="Li Y."/>
            <person name="Zhao S.-W."/>
            <person name="Mao J.-F."/>
            <person name="Jia S.-G."/>
            <person name="Mao Y.-M."/>
        </authorList>
    </citation>
    <scope>NUCLEOTIDE SEQUENCE</scope>
    <source>
        <strain evidence="9">AT0</strain>
        <tissue evidence="9">Leaf</tissue>
    </source>
</reference>